<comment type="caution">
    <text evidence="2">The sequence shown here is derived from an EMBL/GenBank/DDBJ whole genome shotgun (WGS) entry which is preliminary data.</text>
</comment>
<reference evidence="2 3" key="1">
    <citation type="journal article" date="2014" name="Genome Biol. Evol.">
        <title>The secreted proteins of Achlya hypogyna and Thraustotheca clavata identify the ancestral oomycete secretome and reveal gene acquisitions by horizontal gene transfer.</title>
        <authorList>
            <person name="Misner I."/>
            <person name="Blouin N."/>
            <person name="Leonard G."/>
            <person name="Richards T.A."/>
            <person name="Lane C.E."/>
        </authorList>
    </citation>
    <scope>NUCLEOTIDE SEQUENCE [LARGE SCALE GENOMIC DNA]</scope>
    <source>
        <strain evidence="2 3">ATCC 48635</strain>
    </source>
</reference>
<proteinExistence type="predicted"/>
<organism evidence="2 3">
    <name type="scientific">Achlya hypogyna</name>
    <name type="common">Oomycete</name>
    <name type="synonym">Protoachlya hypogyna</name>
    <dbReference type="NCBI Taxonomy" id="1202772"/>
    <lineage>
        <taxon>Eukaryota</taxon>
        <taxon>Sar</taxon>
        <taxon>Stramenopiles</taxon>
        <taxon>Oomycota</taxon>
        <taxon>Saprolegniomycetes</taxon>
        <taxon>Saprolegniales</taxon>
        <taxon>Achlyaceae</taxon>
        <taxon>Achlya</taxon>
    </lineage>
</organism>
<dbReference type="AlphaFoldDB" id="A0A1V9YHN8"/>
<evidence type="ECO:0008006" key="4">
    <source>
        <dbReference type="Google" id="ProtNLM"/>
    </source>
</evidence>
<name>A0A1V9YHN8_ACHHY</name>
<keyword evidence="3" id="KW-1185">Reference proteome</keyword>
<accession>A0A1V9YHN8</accession>
<feature type="compositionally biased region" description="Basic and acidic residues" evidence="1">
    <location>
        <begin position="117"/>
        <end position="143"/>
    </location>
</feature>
<evidence type="ECO:0000313" key="2">
    <source>
        <dbReference type="EMBL" id="OQR85187.1"/>
    </source>
</evidence>
<feature type="region of interest" description="Disordered" evidence="1">
    <location>
        <begin position="117"/>
        <end position="163"/>
    </location>
</feature>
<protein>
    <recommendedName>
        <fullName evidence="4">CCHC-type domain-containing protein</fullName>
    </recommendedName>
</protein>
<dbReference type="PANTHER" id="PTHR15503">
    <property type="entry name" value="LDOC1 RELATED"/>
    <property type="match status" value="1"/>
</dbReference>
<dbReference type="Proteomes" id="UP000243579">
    <property type="component" value="Unassembled WGS sequence"/>
</dbReference>
<dbReference type="EMBL" id="JNBR01001781">
    <property type="protein sequence ID" value="OQR85187.1"/>
    <property type="molecule type" value="Genomic_DNA"/>
</dbReference>
<evidence type="ECO:0000256" key="1">
    <source>
        <dbReference type="SAM" id="MobiDB-lite"/>
    </source>
</evidence>
<dbReference type="OrthoDB" id="78826at2759"/>
<gene>
    <name evidence="2" type="ORF">ACHHYP_12151</name>
</gene>
<dbReference type="InterPro" id="IPR032567">
    <property type="entry name" value="RTL1-rel"/>
</dbReference>
<dbReference type="PANTHER" id="PTHR15503:SF22">
    <property type="entry name" value="TRANSPOSON TY3-I GAG POLYPROTEIN"/>
    <property type="match status" value="1"/>
</dbReference>
<sequence>MVSQRGGINPLSSVDARRARGALIRTYIPADQQARLRDKLIKLTEDGSGGLTQYLAAFRNIIQHTQYMSAYDKMTYFIRGLCKPTKAAVQFARPTSMHEAMATAQEYAWSHRELYHSRRQDDHERHRSRDAGREHDGHRDRRSSNRPFGSNPSPKPRVSGNAVDQKDPFHVVALKQRLCFNCHGSGHNSANCKQSKRAPGVRPKLFRSTVSTSTVKFKNHQRVQSDAESDSEVDVFSCNMARLGSRHGASSNLLLWLVVLNGQDVVALVDSGANHNMFDATLVNQDHHVRQRVRRHPACQDHRL</sequence>
<evidence type="ECO:0000313" key="3">
    <source>
        <dbReference type="Proteomes" id="UP000243579"/>
    </source>
</evidence>